<dbReference type="EMBL" id="JBHLTG010000016">
    <property type="protein sequence ID" value="MFC0682638.1"/>
    <property type="molecule type" value="Genomic_DNA"/>
</dbReference>
<name>A0ABV6S089_9GAMM</name>
<dbReference type="Proteomes" id="UP001589896">
    <property type="component" value="Unassembled WGS sequence"/>
</dbReference>
<dbReference type="Gene3D" id="1.10.10.10">
    <property type="entry name" value="Winged helix-like DNA-binding domain superfamily/Winged helix DNA-binding domain"/>
    <property type="match status" value="1"/>
</dbReference>
<dbReference type="Gene3D" id="3.30.420.40">
    <property type="match status" value="2"/>
</dbReference>
<dbReference type="InterPro" id="IPR043129">
    <property type="entry name" value="ATPase_NBD"/>
</dbReference>
<comment type="caution">
    <text evidence="2">The sequence shown here is derived from an EMBL/GenBank/DDBJ whole genome shotgun (WGS) entry which is preliminary data.</text>
</comment>
<dbReference type="InterPro" id="IPR000600">
    <property type="entry name" value="ROK"/>
</dbReference>
<comment type="similarity">
    <text evidence="1">Belongs to the ROK (NagC/XylR) family.</text>
</comment>
<sequence>MTGNGADAGGSGAPSLTVTSLRQRNTALALRQIIIAGQTTRANLARDCNLSMASITNIVADLMADGLVAETGSVASRGGRPITLLEPEPEGSYFIGADVGERGVAVELFDLRMTMIDREFRGGRAEEDPEAIARDLDDAVRNLSERNPEAMARLVGIGLALPGVVETAEGGEQTLYAQSLGWPPVRVRDLIDRDLTIFAENGAKTMARAEMWFGAARGADHAVVALLGRGVGLGVVSDGVLQGGTMSSAYEWGHTKIERHGRSCRCGGTGCVEAYIGADAILAAWADAGGRFEGSGWGAIGRLLEADEQGDAVAQAVVADLLVSLGAALGGLVNLLNPQRVIVGGWVGLRLMESLAPRIEQAIRDAALVRAGSQFELHTSAFGGDSVALGAALLPLEALISQPRAVLDLRQTGLG</sequence>
<dbReference type="InterPro" id="IPR036388">
    <property type="entry name" value="WH-like_DNA-bd_sf"/>
</dbReference>
<gene>
    <name evidence="2" type="ORF">ACFFGH_32820</name>
</gene>
<keyword evidence="3" id="KW-1185">Reference proteome</keyword>
<dbReference type="PANTHER" id="PTHR18964">
    <property type="entry name" value="ROK (REPRESSOR, ORF, KINASE) FAMILY"/>
    <property type="match status" value="1"/>
</dbReference>
<accession>A0ABV6S089</accession>
<evidence type="ECO:0000256" key="1">
    <source>
        <dbReference type="ARBA" id="ARBA00006479"/>
    </source>
</evidence>
<organism evidence="2 3">
    <name type="scientific">Lysobacter korlensis</name>
    <dbReference type="NCBI Taxonomy" id="553636"/>
    <lineage>
        <taxon>Bacteria</taxon>
        <taxon>Pseudomonadati</taxon>
        <taxon>Pseudomonadota</taxon>
        <taxon>Gammaproteobacteria</taxon>
        <taxon>Lysobacterales</taxon>
        <taxon>Lysobacteraceae</taxon>
        <taxon>Lysobacter</taxon>
    </lineage>
</organism>
<proteinExistence type="inferred from homology"/>
<reference evidence="2 3" key="1">
    <citation type="submission" date="2024-09" db="EMBL/GenBank/DDBJ databases">
        <authorList>
            <person name="Sun Q."/>
            <person name="Mori K."/>
        </authorList>
    </citation>
    <scope>NUCLEOTIDE SEQUENCE [LARGE SCALE GENOMIC DNA]</scope>
    <source>
        <strain evidence="2 3">KCTC 23076</strain>
    </source>
</reference>
<dbReference type="InterPro" id="IPR036390">
    <property type="entry name" value="WH_DNA-bd_sf"/>
</dbReference>
<dbReference type="SUPFAM" id="SSF46785">
    <property type="entry name" value="Winged helix' DNA-binding domain"/>
    <property type="match status" value="1"/>
</dbReference>
<evidence type="ECO:0000313" key="3">
    <source>
        <dbReference type="Proteomes" id="UP001589896"/>
    </source>
</evidence>
<dbReference type="Pfam" id="PF00480">
    <property type="entry name" value="ROK"/>
    <property type="match status" value="1"/>
</dbReference>
<protein>
    <submittedName>
        <fullName evidence="2">ROK family protein</fullName>
    </submittedName>
</protein>
<dbReference type="SUPFAM" id="SSF53067">
    <property type="entry name" value="Actin-like ATPase domain"/>
    <property type="match status" value="1"/>
</dbReference>
<dbReference type="PANTHER" id="PTHR18964:SF149">
    <property type="entry name" value="BIFUNCTIONAL UDP-N-ACETYLGLUCOSAMINE 2-EPIMERASE_N-ACETYLMANNOSAMINE KINASE"/>
    <property type="match status" value="1"/>
</dbReference>
<evidence type="ECO:0000313" key="2">
    <source>
        <dbReference type="EMBL" id="MFC0682638.1"/>
    </source>
</evidence>